<keyword evidence="2" id="KW-1185">Reference proteome</keyword>
<accession>C6XAE7</accession>
<dbReference type="KEGG" id="mei:Msip34_2451"/>
<dbReference type="OrthoDB" id="8907997at2"/>
<dbReference type="STRING" id="582744.Msip34_2451"/>
<gene>
    <name evidence="1" type="ordered locus">Msip34_2451</name>
</gene>
<dbReference type="RefSeq" id="WP_015830954.1">
    <property type="nucleotide sequence ID" value="NC_012969.1"/>
</dbReference>
<evidence type="ECO:0008006" key="3">
    <source>
        <dbReference type="Google" id="ProtNLM"/>
    </source>
</evidence>
<proteinExistence type="predicted"/>
<reference evidence="2" key="1">
    <citation type="submission" date="2009-07" db="EMBL/GenBank/DDBJ databases">
        <title>Complete sequence of chromosome of Methylovorus sp. SIP3-4.</title>
        <authorList>
            <person name="Lucas S."/>
            <person name="Copeland A."/>
            <person name="Lapidus A."/>
            <person name="Glavina del Rio T."/>
            <person name="Tice H."/>
            <person name="Bruce D."/>
            <person name="Goodwin L."/>
            <person name="Pitluck S."/>
            <person name="Clum A."/>
            <person name="Larimer F."/>
            <person name="Land M."/>
            <person name="Hauser L."/>
            <person name="Kyrpides N."/>
            <person name="Mikhailova N."/>
            <person name="Kayluzhnaya M."/>
            <person name="Chistoserdova L."/>
        </authorList>
    </citation>
    <scope>NUCLEOTIDE SEQUENCE [LARGE SCALE GENOMIC DNA]</scope>
    <source>
        <strain evidence="2">SIP3-4</strain>
    </source>
</reference>
<name>C6XAE7_METGS</name>
<evidence type="ECO:0000313" key="2">
    <source>
        <dbReference type="Proteomes" id="UP000002743"/>
    </source>
</evidence>
<dbReference type="HOGENOM" id="CLU_098218_1_0_4"/>
<sequence>MEKQQVNEILEYAIQQLMRNDAELLEVDVSERAVMFHLGRYIREKTPVEFDVDCEYNRHLTDIKKLTYLKRQLEIENIHEVFPDILIHRRNTDAQNIAVIEIKKHGQCLASDFRKLSAFKEEPYLYTFAIQVVIGVPNSSITFAFV</sequence>
<evidence type="ECO:0000313" key="1">
    <source>
        <dbReference type="EMBL" id="ACT51688.1"/>
    </source>
</evidence>
<dbReference type="Proteomes" id="UP000002743">
    <property type="component" value="Chromosome"/>
</dbReference>
<dbReference type="EMBL" id="CP001674">
    <property type="protein sequence ID" value="ACT51688.1"/>
    <property type="molecule type" value="Genomic_DNA"/>
</dbReference>
<reference evidence="1 2" key="2">
    <citation type="journal article" date="2011" name="J. Bacteriol.">
        <title>Genomes of three methylotrophs from a single niche uncover genetic and metabolic divergence of Methylophilaceae.</title>
        <authorList>
            <person name="Lapidus A."/>
            <person name="Clum A."/>
            <person name="Labutti K."/>
            <person name="Kaluzhnaya M.G."/>
            <person name="Lim S."/>
            <person name="Beck D.A."/>
            <person name="Glavina Del Rio T."/>
            <person name="Nolan M."/>
            <person name="Mavromatis K."/>
            <person name="Huntemann M."/>
            <person name="Lucas S."/>
            <person name="Lidstrom M.E."/>
            <person name="Ivanova N."/>
            <person name="Chistoserdova L."/>
        </authorList>
    </citation>
    <scope>NUCLEOTIDE SEQUENCE [LARGE SCALE GENOMIC DNA]</scope>
    <source>
        <strain evidence="1 2">SIP3-4</strain>
    </source>
</reference>
<dbReference type="AlphaFoldDB" id="C6XAE7"/>
<protein>
    <recommendedName>
        <fullName evidence="3">Type I restriction enzyme R protein N-terminal domain-containing protein</fullName>
    </recommendedName>
</protein>
<organism evidence="1 2">
    <name type="scientific">Methylovorus glucosotrophus (strain SIP3-4)</name>
    <dbReference type="NCBI Taxonomy" id="582744"/>
    <lineage>
        <taxon>Bacteria</taxon>
        <taxon>Pseudomonadati</taxon>
        <taxon>Pseudomonadota</taxon>
        <taxon>Betaproteobacteria</taxon>
        <taxon>Nitrosomonadales</taxon>
        <taxon>Methylophilaceae</taxon>
        <taxon>Methylovorus</taxon>
    </lineage>
</organism>